<sequence>MAALLLVSLILLSLLSLSSSLPNQAVLDAAEILSDSGFVSMALTLELVSQSLVPQSPSLTIFAPPDTAFTRSGQPSLSLLQIHFCPLPLPLQTLKALPAGTKIPTLLSGHSLIVTTPSSGAPISLNNVKITSAAPLYDDGFLIIFGVDKFFDANFQLPIPIRSPVPDPVCESSTSSSSANVTTTIGFPGASWFEGASAVLRSNGYNVMASFLDLQLVGFKNPNSMTVFAPLDQAIENPLQYPSIFLRHVVPCRLLWSDLVRFDEGTVLPTYMEGFTITISRSGDVLLLNGVPVFFANMYYSDSLVVHGLRESLVMLEMPEVADESSPESGTNDEVPFDNTEF</sequence>
<reference evidence="6" key="1">
    <citation type="journal article" date="2020" name="Plant J.">
        <title>Transposons played a major role in the diversification between the closely related almond and peach genomes: results from the almond genome sequence.</title>
        <authorList>
            <person name="Alioto T."/>
            <person name="Alexiou K.G."/>
            <person name="Bardil A."/>
            <person name="Barteri F."/>
            <person name="Castanera R."/>
            <person name="Cruz F."/>
            <person name="Dhingra A."/>
            <person name="Duval H."/>
            <person name="Fernandez I Marti A."/>
            <person name="Frias L."/>
            <person name="Galan B."/>
            <person name="Garcia J.L."/>
            <person name="Howad W."/>
            <person name="Gomez-Garrido J."/>
            <person name="Gut M."/>
            <person name="Julca I."/>
            <person name="Morata J."/>
            <person name="Puigdomenech P."/>
            <person name="Ribeca P."/>
            <person name="Rubio Cabetas M.J."/>
            <person name="Vlasova A."/>
            <person name="Wirthensohn M."/>
            <person name="Garcia-Mas J."/>
            <person name="Gabaldon T."/>
            <person name="Casacuberta J.M."/>
            <person name="Arus P."/>
        </authorList>
    </citation>
    <scope>NUCLEOTIDE SEQUENCE [LARGE SCALE GENOMIC DNA]</scope>
    <source>
        <strain evidence="6">cv. Texas</strain>
    </source>
</reference>
<evidence type="ECO:0000259" key="4">
    <source>
        <dbReference type="PROSITE" id="PS50213"/>
    </source>
</evidence>
<feature type="signal peptide" evidence="3">
    <location>
        <begin position="1"/>
        <end position="20"/>
    </location>
</feature>
<feature type="chain" id="PRO_5023087071" evidence="3">
    <location>
        <begin position="21"/>
        <end position="342"/>
    </location>
</feature>
<dbReference type="Gene3D" id="2.30.180.10">
    <property type="entry name" value="FAS1 domain"/>
    <property type="match status" value="2"/>
</dbReference>
<evidence type="ECO:0000313" key="6">
    <source>
        <dbReference type="Proteomes" id="UP000327085"/>
    </source>
</evidence>
<dbReference type="InterPro" id="IPR052806">
    <property type="entry name" value="Fasciclin-like_AGP"/>
</dbReference>
<evidence type="ECO:0000313" key="5">
    <source>
        <dbReference type="EMBL" id="VVA35478.1"/>
    </source>
</evidence>
<dbReference type="Proteomes" id="UP000327085">
    <property type="component" value="Chromosome 1"/>
</dbReference>
<dbReference type="SUPFAM" id="SSF82153">
    <property type="entry name" value="FAS1 domain"/>
    <property type="match status" value="2"/>
</dbReference>
<dbReference type="InterPro" id="IPR000782">
    <property type="entry name" value="FAS1_domain"/>
</dbReference>
<evidence type="ECO:0000256" key="1">
    <source>
        <dbReference type="ARBA" id="ARBA00007843"/>
    </source>
</evidence>
<keyword evidence="3" id="KW-0732">Signal</keyword>
<dbReference type="InParanoid" id="A0A5E4G740"/>
<feature type="domain" description="FAS1" evidence="4">
    <location>
        <begin position="26"/>
        <end position="149"/>
    </location>
</feature>
<dbReference type="PANTHER" id="PTHR33985:SF17">
    <property type="entry name" value="FASCICLIN-LIKE ARABINOGALACTAN PROTEIN 20"/>
    <property type="match status" value="1"/>
</dbReference>
<comment type="similarity">
    <text evidence="1">Belongs to the fasciclin-like AGP family.</text>
</comment>
<evidence type="ECO:0000256" key="2">
    <source>
        <dbReference type="SAM" id="MobiDB-lite"/>
    </source>
</evidence>
<evidence type="ECO:0000256" key="3">
    <source>
        <dbReference type="SAM" id="SignalP"/>
    </source>
</evidence>
<accession>A0A5E4G740</accession>
<protein>
    <submittedName>
        <fullName evidence="5">PREDICTED: fasciclin</fullName>
    </submittedName>
</protein>
<organism evidence="5 6">
    <name type="scientific">Prunus dulcis</name>
    <name type="common">Almond</name>
    <name type="synonym">Amygdalus dulcis</name>
    <dbReference type="NCBI Taxonomy" id="3755"/>
    <lineage>
        <taxon>Eukaryota</taxon>
        <taxon>Viridiplantae</taxon>
        <taxon>Streptophyta</taxon>
        <taxon>Embryophyta</taxon>
        <taxon>Tracheophyta</taxon>
        <taxon>Spermatophyta</taxon>
        <taxon>Magnoliopsida</taxon>
        <taxon>eudicotyledons</taxon>
        <taxon>Gunneridae</taxon>
        <taxon>Pentapetalae</taxon>
        <taxon>rosids</taxon>
        <taxon>fabids</taxon>
        <taxon>Rosales</taxon>
        <taxon>Rosaceae</taxon>
        <taxon>Amygdaloideae</taxon>
        <taxon>Amygdaleae</taxon>
        <taxon>Prunus</taxon>
    </lineage>
</organism>
<dbReference type="PROSITE" id="PS50213">
    <property type="entry name" value="FAS1"/>
    <property type="match status" value="2"/>
</dbReference>
<proteinExistence type="inferred from homology"/>
<gene>
    <name evidence="5" type="ORF">ALMOND_2B026364</name>
</gene>
<feature type="domain" description="FAS1" evidence="4">
    <location>
        <begin position="180"/>
        <end position="313"/>
    </location>
</feature>
<feature type="region of interest" description="Disordered" evidence="2">
    <location>
        <begin position="321"/>
        <end position="342"/>
    </location>
</feature>
<dbReference type="Pfam" id="PF02469">
    <property type="entry name" value="Fasciclin"/>
    <property type="match status" value="1"/>
</dbReference>
<dbReference type="Gramene" id="VVA35478">
    <property type="protein sequence ID" value="VVA35478"/>
    <property type="gene ID" value="Prudul26B026364"/>
</dbReference>
<dbReference type="PANTHER" id="PTHR33985">
    <property type="entry name" value="OS02G0491300 PROTEIN-RELATED"/>
    <property type="match status" value="1"/>
</dbReference>
<dbReference type="EMBL" id="CABIKO010000390">
    <property type="protein sequence ID" value="VVA35478.1"/>
    <property type="molecule type" value="Genomic_DNA"/>
</dbReference>
<dbReference type="InterPro" id="IPR036378">
    <property type="entry name" value="FAS1_dom_sf"/>
</dbReference>
<dbReference type="AlphaFoldDB" id="A0A5E4G740"/>
<dbReference type="SMART" id="SM00554">
    <property type="entry name" value="FAS1"/>
    <property type="match status" value="2"/>
</dbReference>
<name>A0A5E4G740_PRUDU</name>
<dbReference type="OMA" id="FFANMYY"/>